<proteinExistence type="predicted"/>
<evidence type="ECO:0000313" key="2">
    <source>
        <dbReference type="Proteomes" id="UP000239649"/>
    </source>
</evidence>
<reference evidence="1 2" key="1">
    <citation type="journal article" date="2018" name="Plant J.">
        <title>Genome sequences of Chlorella sorokiniana UTEX 1602 and Micractinium conductrix SAG 241.80: implications to maltose excretion by a green alga.</title>
        <authorList>
            <person name="Arriola M.B."/>
            <person name="Velmurugan N."/>
            <person name="Zhang Y."/>
            <person name="Plunkett M.H."/>
            <person name="Hondzo H."/>
            <person name="Barney B.M."/>
        </authorList>
    </citation>
    <scope>NUCLEOTIDE SEQUENCE [LARGE SCALE GENOMIC DNA]</scope>
    <source>
        <strain evidence="1 2">SAG 241.80</strain>
    </source>
</reference>
<dbReference type="Proteomes" id="UP000239649">
    <property type="component" value="Unassembled WGS sequence"/>
</dbReference>
<keyword evidence="2" id="KW-1185">Reference proteome</keyword>
<accession>A0A2P6UYV6</accession>
<sequence length="211" mass="22350">VEASLVAAVVAWAAHAKGGCSAAMAASASMPSLLQLDERLLSVPEEPSTSYGDVSAGRRSTVPAPAPRRWVDALEMMEAQARGEQLGAQLWLARSAAPPAPAAAPAPGRCATAGAGEVRERRLSRLPEAHMYVGRTPLTMADIRAWNTLQEQGCMDYELHANDCRHYINCLVKYTTGQDSAASATLQHRWRQGTAAGPTAWPAAWCGSASL</sequence>
<dbReference type="OrthoDB" id="513772at2759"/>
<organism evidence="1 2">
    <name type="scientific">Micractinium conductrix</name>
    <dbReference type="NCBI Taxonomy" id="554055"/>
    <lineage>
        <taxon>Eukaryota</taxon>
        <taxon>Viridiplantae</taxon>
        <taxon>Chlorophyta</taxon>
        <taxon>core chlorophytes</taxon>
        <taxon>Trebouxiophyceae</taxon>
        <taxon>Chlorellales</taxon>
        <taxon>Chlorellaceae</taxon>
        <taxon>Chlorella clade</taxon>
        <taxon>Micractinium</taxon>
    </lineage>
</organism>
<feature type="non-terminal residue" evidence="1">
    <location>
        <position position="1"/>
    </location>
</feature>
<name>A0A2P6UYV6_9CHLO</name>
<dbReference type="EMBL" id="LHPF02000204">
    <property type="protein sequence ID" value="PSC67023.1"/>
    <property type="molecule type" value="Genomic_DNA"/>
</dbReference>
<comment type="caution">
    <text evidence="1">The sequence shown here is derived from an EMBL/GenBank/DDBJ whole genome shotgun (WGS) entry which is preliminary data.</text>
</comment>
<dbReference type="AlphaFoldDB" id="A0A2P6UYV6"/>
<evidence type="ECO:0000313" key="1">
    <source>
        <dbReference type="EMBL" id="PSC67023.1"/>
    </source>
</evidence>
<gene>
    <name evidence="1" type="ORF">C2E20_9320</name>
</gene>
<protein>
    <submittedName>
        <fullName evidence="1">Uncharacterized protein</fullName>
    </submittedName>
</protein>